<evidence type="ECO:0000313" key="4">
    <source>
        <dbReference type="EMBL" id="MBA2133264.1"/>
    </source>
</evidence>
<evidence type="ECO:0000256" key="1">
    <source>
        <dbReference type="ARBA" id="ARBA00022723"/>
    </source>
</evidence>
<organism evidence="4 5">
    <name type="scientific">Capillibacterium thermochitinicola</name>
    <dbReference type="NCBI Taxonomy" id="2699427"/>
    <lineage>
        <taxon>Bacteria</taxon>
        <taxon>Bacillati</taxon>
        <taxon>Bacillota</taxon>
        <taxon>Capillibacterium</taxon>
    </lineage>
</organism>
<dbReference type="AlphaFoldDB" id="A0A8J6LM48"/>
<dbReference type="GO" id="GO:0008270">
    <property type="term" value="F:zinc ion binding"/>
    <property type="evidence" value="ECO:0007669"/>
    <property type="project" value="InterPro"/>
</dbReference>
<keyword evidence="5" id="KW-1185">Reference proteome</keyword>
<dbReference type="GO" id="GO:0003677">
    <property type="term" value="F:DNA binding"/>
    <property type="evidence" value="ECO:0007669"/>
    <property type="project" value="UniProtKB-KW"/>
</dbReference>
<keyword evidence="4" id="KW-0238">DNA-binding</keyword>
<keyword evidence="1" id="KW-0479">Metal-binding</keyword>
<evidence type="ECO:0000313" key="5">
    <source>
        <dbReference type="Proteomes" id="UP000657177"/>
    </source>
</evidence>
<accession>A0A8J6LM48</accession>
<dbReference type="Proteomes" id="UP000657177">
    <property type="component" value="Unassembled WGS sequence"/>
</dbReference>
<protein>
    <submittedName>
        <fullName evidence="4">DNA-binding protein</fullName>
    </submittedName>
</protein>
<dbReference type="Gene3D" id="3.30.70.2330">
    <property type="match status" value="1"/>
</dbReference>
<dbReference type="Pfam" id="PF08797">
    <property type="entry name" value="HIRAN"/>
    <property type="match status" value="1"/>
</dbReference>
<feature type="domain" description="HIRAN" evidence="3">
    <location>
        <begin position="8"/>
        <end position="63"/>
    </location>
</feature>
<dbReference type="GO" id="GO:0016818">
    <property type="term" value="F:hydrolase activity, acting on acid anhydrides, in phosphorus-containing anhydrides"/>
    <property type="evidence" value="ECO:0007669"/>
    <property type="project" value="InterPro"/>
</dbReference>
<reference evidence="4" key="1">
    <citation type="submission" date="2020-06" db="EMBL/GenBank/DDBJ databases">
        <title>Novel chitinolytic bacterium.</title>
        <authorList>
            <person name="Ungkulpasvich U."/>
            <person name="Kosugi A."/>
            <person name="Uke A."/>
        </authorList>
    </citation>
    <scope>NUCLEOTIDE SEQUENCE</scope>
    <source>
        <strain evidence="4">UUS1-1</strain>
    </source>
</reference>
<dbReference type="EMBL" id="JAAKDE010000013">
    <property type="protein sequence ID" value="MBA2133264.1"/>
    <property type="molecule type" value="Genomic_DNA"/>
</dbReference>
<keyword evidence="2" id="KW-0378">Hydrolase</keyword>
<evidence type="ECO:0000256" key="2">
    <source>
        <dbReference type="ARBA" id="ARBA00022801"/>
    </source>
</evidence>
<proteinExistence type="predicted"/>
<dbReference type="InterPro" id="IPR014905">
    <property type="entry name" value="HIRAN"/>
</dbReference>
<name>A0A8J6LM48_9FIRM</name>
<sequence>MGVPAERYVAVVGFGQFYGRKIFKPDQIVKLVKEPENAYDDEAIRVELEPVGQVGYVANSTATVPRGCHSAGRIYDTFDEHCYGIVRFVTKEAVIVELLDKIRMQIVLLETSIINQANG</sequence>
<evidence type="ECO:0000259" key="3">
    <source>
        <dbReference type="Pfam" id="PF08797"/>
    </source>
</evidence>
<comment type="caution">
    <text evidence="4">The sequence shown here is derived from an EMBL/GenBank/DDBJ whole genome shotgun (WGS) entry which is preliminary data.</text>
</comment>
<gene>
    <name evidence="4" type="ORF">G5B42_06880</name>
</gene>